<gene>
    <name evidence="2" type="ORF">GCM10025780_04340</name>
</gene>
<reference evidence="3" key="1">
    <citation type="journal article" date="2019" name="Int. J. Syst. Evol. Microbiol.">
        <title>The Global Catalogue of Microorganisms (GCM) 10K type strain sequencing project: providing services to taxonomists for standard genome sequencing and annotation.</title>
        <authorList>
            <consortium name="The Broad Institute Genomics Platform"/>
            <consortium name="The Broad Institute Genome Sequencing Center for Infectious Disease"/>
            <person name="Wu L."/>
            <person name="Ma J."/>
        </authorList>
    </citation>
    <scope>NUCLEOTIDE SEQUENCE [LARGE SCALE GENOMIC DNA]</scope>
    <source>
        <strain evidence="3">JCM 18956</strain>
    </source>
</reference>
<evidence type="ECO:0000313" key="2">
    <source>
        <dbReference type="EMBL" id="GAA4665960.1"/>
    </source>
</evidence>
<evidence type="ECO:0000256" key="1">
    <source>
        <dbReference type="SAM" id="MobiDB-lite"/>
    </source>
</evidence>
<comment type="caution">
    <text evidence="2">The sequence shown here is derived from an EMBL/GenBank/DDBJ whole genome shotgun (WGS) entry which is preliminary data.</text>
</comment>
<evidence type="ECO:0000313" key="3">
    <source>
        <dbReference type="Proteomes" id="UP001501295"/>
    </source>
</evidence>
<feature type="compositionally biased region" description="Basic and acidic residues" evidence="1">
    <location>
        <begin position="81"/>
        <end position="90"/>
    </location>
</feature>
<proteinExistence type="predicted"/>
<feature type="compositionally biased region" description="Polar residues" evidence="1">
    <location>
        <begin position="94"/>
        <end position="112"/>
    </location>
</feature>
<name>A0ABP8VKS6_9MICO</name>
<organism evidence="2 3">
    <name type="scientific">Frondihabitans cladoniiphilus</name>
    <dbReference type="NCBI Taxonomy" id="715785"/>
    <lineage>
        <taxon>Bacteria</taxon>
        <taxon>Bacillati</taxon>
        <taxon>Actinomycetota</taxon>
        <taxon>Actinomycetes</taxon>
        <taxon>Micrococcales</taxon>
        <taxon>Microbacteriaceae</taxon>
        <taxon>Frondihabitans</taxon>
    </lineage>
</organism>
<protein>
    <submittedName>
        <fullName evidence="2">Uncharacterized protein</fullName>
    </submittedName>
</protein>
<dbReference type="Proteomes" id="UP001501295">
    <property type="component" value="Unassembled WGS sequence"/>
</dbReference>
<feature type="region of interest" description="Disordered" evidence="1">
    <location>
        <begin position="58"/>
        <end position="112"/>
    </location>
</feature>
<sequence>MRAVSDAVGIALDGRPIAERDASGSTRAAGDSATKGSSARGTHLPCASAWERAQALPSGAIQTSARPYGALLPRPCRKALRPRDPSRDGAAETAETTQVSPPARTSTSHSSS</sequence>
<feature type="region of interest" description="Disordered" evidence="1">
    <location>
        <begin position="1"/>
        <end position="43"/>
    </location>
</feature>
<dbReference type="EMBL" id="BAABLM010000001">
    <property type="protein sequence ID" value="GAA4665960.1"/>
    <property type="molecule type" value="Genomic_DNA"/>
</dbReference>
<accession>A0ABP8VKS6</accession>
<keyword evidence="3" id="KW-1185">Reference proteome</keyword>